<evidence type="ECO:0000256" key="2">
    <source>
        <dbReference type="ARBA" id="ARBA00007998"/>
    </source>
</evidence>
<evidence type="ECO:0000313" key="10">
    <source>
        <dbReference type="Proteomes" id="UP000502136"/>
    </source>
</evidence>
<name>A0A6H2H1N2_9BACL</name>
<evidence type="ECO:0000256" key="3">
    <source>
        <dbReference type="ARBA" id="ARBA00022448"/>
    </source>
</evidence>
<feature type="transmembrane region" description="Helical" evidence="8">
    <location>
        <begin position="308"/>
        <end position="327"/>
    </location>
</feature>
<evidence type="ECO:0000256" key="7">
    <source>
        <dbReference type="ARBA" id="ARBA00023136"/>
    </source>
</evidence>
<keyword evidence="6 8" id="KW-1133">Transmembrane helix</keyword>
<keyword evidence="3" id="KW-0813">Transport</keyword>
<feature type="transmembrane region" description="Helical" evidence="8">
    <location>
        <begin position="191"/>
        <end position="211"/>
    </location>
</feature>
<dbReference type="Pfam" id="PF03845">
    <property type="entry name" value="Spore_permease"/>
    <property type="match status" value="1"/>
</dbReference>
<dbReference type="Gene3D" id="1.20.1740.10">
    <property type="entry name" value="Amino acid/polyamine transporter I"/>
    <property type="match status" value="1"/>
</dbReference>
<evidence type="ECO:0000256" key="4">
    <source>
        <dbReference type="ARBA" id="ARBA00022544"/>
    </source>
</evidence>
<dbReference type="EMBL" id="CP051428">
    <property type="protein sequence ID" value="QJC53509.1"/>
    <property type="molecule type" value="Genomic_DNA"/>
</dbReference>
<keyword evidence="5 8" id="KW-0812">Transmembrane</keyword>
<gene>
    <name evidence="9" type="ORF">HGI30_19510</name>
</gene>
<dbReference type="AlphaFoldDB" id="A0A6H2H1N2"/>
<feature type="transmembrane region" description="Helical" evidence="8">
    <location>
        <begin position="339"/>
        <end position="358"/>
    </location>
</feature>
<feature type="transmembrane region" description="Helical" evidence="8">
    <location>
        <begin position="121"/>
        <end position="139"/>
    </location>
</feature>
<dbReference type="RefSeq" id="WP_168909047.1">
    <property type="nucleotide sequence ID" value="NZ_CP051428.1"/>
</dbReference>
<organism evidence="9 10">
    <name type="scientific">Paenibacillus albicereus</name>
    <dbReference type="NCBI Taxonomy" id="2726185"/>
    <lineage>
        <taxon>Bacteria</taxon>
        <taxon>Bacillati</taxon>
        <taxon>Bacillota</taxon>
        <taxon>Bacilli</taxon>
        <taxon>Bacillales</taxon>
        <taxon>Paenibacillaceae</taxon>
        <taxon>Paenibacillus</taxon>
    </lineage>
</organism>
<dbReference type="GO" id="GO:0009847">
    <property type="term" value="P:spore germination"/>
    <property type="evidence" value="ECO:0007669"/>
    <property type="project" value="InterPro"/>
</dbReference>
<feature type="transmembrane region" description="Helical" evidence="8">
    <location>
        <begin position="86"/>
        <end position="109"/>
    </location>
</feature>
<dbReference type="GO" id="GO:0016020">
    <property type="term" value="C:membrane"/>
    <property type="evidence" value="ECO:0007669"/>
    <property type="project" value="UniProtKB-SubCell"/>
</dbReference>
<keyword evidence="10" id="KW-1185">Reference proteome</keyword>
<feature type="transmembrane region" description="Helical" evidence="8">
    <location>
        <begin position="12"/>
        <end position="32"/>
    </location>
</feature>
<evidence type="ECO:0000256" key="8">
    <source>
        <dbReference type="SAM" id="Phobius"/>
    </source>
</evidence>
<dbReference type="NCBIfam" id="TIGR00912">
    <property type="entry name" value="2A0309"/>
    <property type="match status" value="1"/>
</dbReference>
<reference evidence="9 10" key="1">
    <citation type="submission" date="2020-04" db="EMBL/GenBank/DDBJ databases">
        <title>Novel Paenibacillus strain UniB2 isolated from commercial digestive syrup.</title>
        <authorList>
            <person name="Thorat V."/>
            <person name="Kirdat K."/>
            <person name="Tiwarekar B."/>
            <person name="Yadav A."/>
        </authorList>
    </citation>
    <scope>NUCLEOTIDE SEQUENCE [LARGE SCALE GENOMIC DNA]</scope>
    <source>
        <strain evidence="9 10">UniB2</strain>
    </source>
</reference>
<feature type="transmembrane region" description="Helical" evidence="8">
    <location>
        <begin position="218"/>
        <end position="243"/>
    </location>
</feature>
<dbReference type="InterPro" id="IPR004761">
    <property type="entry name" value="Spore_GerAB"/>
</dbReference>
<protein>
    <submittedName>
        <fullName evidence="9">Endospore germination permease</fullName>
    </submittedName>
</protein>
<dbReference type="Proteomes" id="UP000502136">
    <property type="component" value="Chromosome"/>
</dbReference>
<feature type="transmembrane region" description="Helical" evidence="8">
    <location>
        <begin position="44"/>
        <end position="65"/>
    </location>
</feature>
<keyword evidence="4" id="KW-0309">Germination</keyword>
<evidence type="ECO:0000256" key="5">
    <source>
        <dbReference type="ARBA" id="ARBA00022692"/>
    </source>
</evidence>
<dbReference type="KEGG" id="palr:HGI30_19510"/>
<dbReference type="PANTHER" id="PTHR34975:SF2">
    <property type="entry name" value="SPORE GERMINATION PROTEIN A2"/>
    <property type="match status" value="1"/>
</dbReference>
<comment type="similarity">
    <text evidence="2">Belongs to the amino acid-polyamine-organocation (APC) superfamily. Spore germination protein (SGP) (TC 2.A.3.9) family.</text>
</comment>
<feature type="transmembrane region" description="Helical" evidence="8">
    <location>
        <begin position="151"/>
        <end position="171"/>
    </location>
</feature>
<comment type="subcellular location">
    <subcellularLocation>
        <location evidence="1">Membrane</location>
        <topology evidence="1">Multi-pass membrane protein</topology>
    </subcellularLocation>
</comment>
<evidence type="ECO:0000313" key="9">
    <source>
        <dbReference type="EMBL" id="QJC53509.1"/>
    </source>
</evidence>
<sequence length="372" mass="40454">MNDSRATSGMISSFQLGAVVASSIVGIGVLTLPRLAARAVESGAPLLVFAGMTCGMLFLAALAYLMSRHPGQSLFRFSEQLIGKGAARVLNGLLILYFLFVSGMTARQFGEAVVQVLLQKTPIEIVVSFLILLAGLSCRRDRLKFVFVHQFYLPFILLPGIVVVAVSMQNAEMANLLPVLGNRSFDWGGELIQIAAASQIAFVIVLLGPILRRPRRAVAATALGAVLVTLLYTAIVVATIAVFGAEEVKLLTYPTLETARSASLGSGQRLDALFLIVWVISIFTSVYSTYYFCAYGTRELLGLRDQRMIATFGMPFVYAAALLPANIFELYRWSERLNLYGAILFAGYPALLLLLSLIRRSGRRTEEAEGHA</sequence>
<evidence type="ECO:0000256" key="1">
    <source>
        <dbReference type="ARBA" id="ARBA00004141"/>
    </source>
</evidence>
<proteinExistence type="inferred from homology"/>
<feature type="transmembrane region" description="Helical" evidence="8">
    <location>
        <begin position="272"/>
        <end position="296"/>
    </location>
</feature>
<evidence type="ECO:0000256" key="6">
    <source>
        <dbReference type="ARBA" id="ARBA00022989"/>
    </source>
</evidence>
<accession>A0A6H2H1N2</accession>
<keyword evidence="7 8" id="KW-0472">Membrane</keyword>
<dbReference type="PANTHER" id="PTHR34975">
    <property type="entry name" value="SPORE GERMINATION PROTEIN A2"/>
    <property type="match status" value="1"/>
</dbReference>